<evidence type="ECO:0000256" key="10">
    <source>
        <dbReference type="RuleBase" id="RU000549"/>
    </source>
</evidence>
<feature type="active site" evidence="7 9">
    <location>
        <position position="118"/>
    </location>
</feature>
<keyword evidence="13" id="KW-0472">Membrane</keyword>
<dbReference type="GO" id="GO:0004176">
    <property type="term" value="F:ATP-dependent peptidase activity"/>
    <property type="evidence" value="ECO:0007669"/>
    <property type="project" value="InterPro"/>
</dbReference>
<dbReference type="EC" id="3.4.21.92" evidence="7 10"/>
<evidence type="ECO:0000256" key="2">
    <source>
        <dbReference type="ARBA" id="ARBA00022490"/>
    </source>
</evidence>
<comment type="caution">
    <text evidence="14">The sequence shown here is derived from an EMBL/GenBank/DDBJ whole genome shotgun (WGS) entry which is preliminary data.</text>
</comment>
<dbReference type="InterPro" id="IPR001907">
    <property type="entry name" value="ClpP"/>
</dbReference>
<dbReference type="InterPro" id="IPR023562">
    <property type="entry name" value="ClpP/TepA"/>
</dbReference>
<dbReference type="HAMAP" id="MF_00444">
    <property type="entry name" value="ClpP"/>
    <property type="match status" value="1"/>
</dbReference>
<evidence type="ECO:0000256" key="9">
    <source>
        <dbReference type="PROSITE-ProRule" id="PRU10086"/>
    </source>
</evidence>
<dbReference type="PRINTS" id="PR00127">
    <property type="entry name" value="CLPPROTEASEP"/>
</dbReference>
<evidence type="ECO:0000256" key="7">
    <source>
        <dbReference type="HAMAP-Rule" id="MF_00444"/>
    </source>
</evidence>
<evidence type="ECO:0000256" key="3">
    <source>
        <dbReference type="ARBA" id="ARBA00022670"/>
    </source>
</evidence>
<feature type="active site" description="Nucleophile" evidence="7">
    <location>
        <position position="93"/>
    </location>
</feature>
<dbReference type="GO" id="GO:0009368">
    <property type="term" value="C:endopeptidase Clp complex"/>
    <property type="evidence" value="ECO:0007669"/>
    <property type="project" value="TreeGrafter"/>
</dbReference>
<feature type="transmembrane region" description="Helical" evidence="13">
    <location>
        <begin position="78"/>
        <end position="101"/>
    </location>
</feature>
<comment type="catalytic activity">
    <reaction evidence="6 7 9">
        <text>Hydrolysis of proteins to small peptides in the presence of ATP and magnesium. alpha-casein is the usual test substrate. In the absence of ATP, only oligopeptides shorter than five residues are hydrolyzed (such as succinyl-Leu-Tyr-|-NHMec, and Leu-Tyr-Leu-|-Tyr-Trp, in which cleavage of the -Tyr-|-Leu- and -Tyr-|-Trp bonds also occurs).</text>
        <dbReference type="EC" id="3.4.21.92"/>
    </reaction>
</comment>
<evidence type="ECO:0000256" key="4">
    <source>
        <dbReference type="ARBA" id="ARBA00022801"/>
    </source>
</evidence>
<evidence type="ECO:0000313" key="15">
    <source>
        <dbReference type="Proteomes" id="UP000604381"/>
    </source>
</evidence>
<accession>A0A930UG99</accession>
<comment type="subunit">
    <text evidence="7">Fourteen ClpP subunits assemble into 2 heptameric rings which stack back to back to give a disk-like structure with a central cavity, resembling the structure of eukaryotic proteasomes.</text>
</comment>
<dbReference type="Pfam" id="PF00574">
    <property type="entry name" value="CLP_protease"/>
    <property type="match status" value="1"/>
</dbReference>
<dbReference type="EMBL" id="JADHEI010000033">
    <property type="protein sequence ID" value="MBF2735226.1"/>
    <property type="molecule type" value="Genomic_DNA"/>
</dbReference>
<dbReference type="PROSITE" id="PS00382">
    <property type="entry name" value="CLP_PROTEASE_HIS"/>
    <property type="match status" value="1"/>
</dbReference>
<dbReference type="GO" id="GO:0051117">
    <property type="term" value="F:ATPase binding"/>
    <property type="evidence" value="ECO:0007669"/>
    <property type="project" value="TreeGrafter"/>
</dbReference>
<comment type="similarity">
    <text evidence="1 7 12">Belongs to the peptidase S14 family.</text>
</comment>
<proteinExistence type="inferred from homology"/>
<keyword evidence="3 7" id="KW-0645">Protease</keyword>
<comment type="function">
    <text evidence="7 11">Cleaves peptides in various proteins in a process that requires ATP hydrolysis. Has a chymotrypsin-like activity. Plays a major role in the degradation of misfolded proteins.</text>
</comment>
<keyword evidence="13" id="KW-1133">Transmembrane helix</keyword>
<evidence type="ECO:0000256" key="6">
    <source>
        <dbReference type="ARBA" id="ARBA00034021"/>
    </source>
</evidence>
<evidence type="ECO:0000256" key="11">
    <source>
        <dbReference type="RuleBase" id="RU000550"/>
    </source>
</evidence>
<evidence type="ECO:0000256" key="12">
    <source>
        <dbReference type="RuleBase" id="RU003567"/>
    </source>
</evidence>
<keyword evidence="13" id="KW-0812">Transmembrane</keyword>
<keyword evidence="4 7" id="KW-0378">Hydrolase</keyword>
<dbReference type="FunFam" id="3.90.226.10:FF:000001">
    <property type="entry name" value="ATP-dependent Clp protease proteolytic subunit"/>
    <property type="match status" value="1"/>
</dbReference>
<dbReference type="AlphaFoldDB" id="A0A930UG99"/>
<organism evidence="14 15">
    <name type="scientific">Candidatus Amphirhobacter heronislandensis</name>
    <dbReference type="NCBI Taxonomy" id="1732024"/>
    <lineage>
        <taxon>Bacteria</taxon>
        <taxon>Pseudomonadati</taxon>
        <taxon>Pseudomonadota</taxon>
        <taxon>Gammaproteobacteria</taxon>
        <taxon>Candidatus Tethybacterales</taxon>
        <taxon>Candidatus Tethybacteraceae</taxon>
        <taxon>Candidatus Amphirhobacter</taxon>
    </lineage>
</organism>
<dbReference type="InterPro" id="IPR029045">
    <property type="entry name" value="ClpP/crotonase-like_dom_sf"/>
</dbReference>
<evidence type="ECO:0000256" key="5">
    <source>
        <dbReference type="ARBA" id="ARBA00022825"/>
    </source>
</evidence>
<comment type="subcellular location">
    <subcellularLocation>
        <location evidence="7">Cytoplasm</location>
    </subcellularLocation>
</comment>
<dbReference type="NCBIfam" id="NF001368">
    <property type="entry name" value="PRK00277.1"/>
    <property type="match status" value="1"/>
</dbReference>
<name>A0A930UG99_9GAMM</name>
<dbReference type="CDD" id="cd07017">
    <property type="entry name" value="S14_ClpP_2"/>
    <property type="match status" value="1"/>
</dbReference>
<sequence>MVIEQTGRGERGYDIYSRLLKARIVFLVGEINEYVANSVIAQMLFLEAEDPAKDVSLYINSPGGSVADGLAVFDTMRFISAPVSTICIGQACSMAAVLLAAGRKGKRFALPNARVMVHQPMGGMRGQASDLQIHANEILALRERLNGILAELTGKSVKRIAADTERDNFMDAATAKSYGIIDAVKEPRRRKGKG</sequence>
<keyword evidence="5 7" id="KW-0720">Serine protease</keyword>
<evidence type="ECO:0000256" key="8">
    <source>
        <dbReference type="PROSITE-ProRule" id="PRU10085"/>
    </source>
</evidence>
<evidence type="ECO:0000256" key="13">
    <source>
        <dbReference type="SAM" id="Phobius"/>
    </source>
</evidence>
<gene>
    <name evidence="7" type="primary">clpP</name>
    <name evidence="14" type="ORF">ISN26_03960</name>
</gene>
<dbReference type="InterPro" id="IPR018215">
    <property type="entry name" value="ClpP_Ser_AS"/>
</dbReference>
<evidence type="ECO:0000313" key="14">
    <source>
        <dbReference type="EMBL" id="MBF2735226.1"/>
    </source>
</evidence>
<dbReference type="GO" id="GO:0005737">
    <property type="term" value="C:cytoplasm"/>
    <property type="evidence" value="ECO:0007669"/>
    <property type="project" value="UniProtKB-SubCell"/>
</dbReference>
<dbReference type="PANTHER" id="PTHR10381:SF70">
    <property type="entry name" value="ATP-DEPENDENT CLP PROTEASE PROTEOLYTIC SUBUNIT"/>
    <property type="match status" value="1"/>
</dbReference>
<dbReference type="GO" id="GO:0006515">
    <property type="term" value="P:protein quality control for misfolded or incompletely synthesized proteins"/>
    <property type="evidence" value="ECO:0007669"/>
    <property type="project" value="TreeGrafter"/>
</dbReference>
<dbReference type="Gene3D" id="3.90.226.10">
    <property type="entry name" value="2-enoyl-CoA Hydratase, Chain A, domain 1"/>
    <property type="match status" value="1"/>
</dbReference>
<reference evidence="14" key="1">
    <citation type="submission" date="2020-10" db="EMBL/GenBank/DDBJ databases">
        <title>An improved Amphimedon queenslandica hologenome assembly reveals how three proteobacterial symbionts can extend the metabolic phenotypic of their marine sponge host.</title>
        <authorList>
            <person name="Degnan B."/>
            <person name="Degnan S."/>
            <person name="Xiang X."/>
        </authorList>
    </citation>
    <scope>NUCLEOTIDE SEQUENCE</scope>
    <source>
        <strain evidence="14">AqS2</strain>
    </source>
</reference>
<dbReference type="Proteomes" id="UP000604381">
    <property type="component" value="Unassembled WGS sequence"/>
</dbReference>
<dbReference type="NCBIfam" id="NF009205">
    <property type="entry name" value="PRK12553.1"/>
    <property type="match status" value="1"/>
</dbReference>
<dbReference type="SUPFAM" id="SSF52096">
    <property type="entry name" value="ClpP/crotonase"/>
    <property type="match status" value="1"/>
</dbReference>
<dbReference type="InterPro" id="IPR033135">
    <property type="entry name" value="ClpP_His_AS"/>
</dbReference>
<dbReference type="GO" id="GO:0004252">
    <property type="term" value="F:serine-type endopeptidase activity"/>
    <property type="evidence" value="ECO:0007669"/>
    <property type="project" value="UniProtKB-UniRule"/>
</dbReference>
<evidence type="ECO:0000256" key="1">
    <source>
        <dbReference type="ARBA" id="ARBA00007039"/>
    </source>
</evidence>
<feature type="active site" evidence="8">
    <location>
        <position position="93"/>
    </location>
</feature>
<keyword evidence="15" id="KW-1185">Reference proteome</keyword>
<keyword evidence="2 7" id="KW-0963">Cytoplasm</keyword>
<dbReference type="PROSITE" id="PS00381">
    <property type="entry name" value="CLP_PROTEASE_SER"/>
    <property type="match status" value="1"/>
</dbReference>
<dbReference type="PANTHER" id="PTHR10381">
    <property type="entry name" value="ATP-DEPENDENT CLP PROTEASE PROTEOLYTIC SUBUNIT"/>
    <property type="match status" value="1"/>
</dbReference>
<protein>
    <recommendedName>
        <fullName evidence="7 12">ATP-dependent Clp protease proteolytic subunit</fullName>
        <ecNumber evidence="7 10">3.4.21.92</ecNumber>
    </recommendedName>
    <alternativeName>
        <fullName evidence="7">Endopeptidase Clp</fullName>
    </alternativeName>
</protein>